<name>A0A2U1E244_9FIRM</name>
<sequence length="171" mass="19639">MLEKEIEVKVLGFEIQDYIDMVEKIGAKKISTEEQVNHRFLDAKTEGESFLRLREVGGKGYFTLKEISSSQNARVSSELTTEISEPRTFLEIADKLGIIYTSESKKRIKYVLEDFVFDIDKWSDDVYPFPYMEIEAKSTEALQSIIARLGISEEHISTKSIKELKDSLKSL</sequence>
<gene>
    <name evidence="2" type="ORF">C7381_10730</name>
</gene>
<feature type="domain" description="CYTH" evidence="1">
    <location>
        <begin position="3"/>
        <end position="167"/>
    </location>
</feature>
<dbReference type="InterPro" id="IPR033469">
    <property type="entry name" value="CYTH-like_dom_sf"/>
</dbReference>
<dbReference type="SUPFAM" id="SSF55154">
    <property type="entry name" value="CYTH-like phosphatases"/>
    <property type="match status" value="1"/>
</dbReference>
<dbReference type="Pfam" id="PF01928">
    <property type="entry name" value="CYTH"/>
    <property type="match status" value="1"/>
</dbReference>
<dbReference type="EMBL" id="QEKV01000007">
    <property type="protein sequence ID" value="PVY94034.1"/>
    <property type="molecule type" value="Genomic_DNA"/>
</dbReference>
<dbReference type="Gene3D" id="2.40.320.10">
    <property type="entry name" value="Hypothetical Protein Pfu-838710-001"/>
    <property type="match status" value="1"/>
</dbReference>
<dbReference type="InterPro" id="IPR023577">
    <property type="entry name" value="CYTH_domain"/>
</dbReference>
<dbReference type="Proteomes" id="UP000245793">
    <property type="component" value="Unassembled WGS sequence"/>
</dbReference>
<evidence type="ECO:0000313" key="3">
    <source>
        <dbReference type="Proteomes" id="UP000245793"/>
    </source>
</evidence>
<dbReference type="RefSeq" id="WP_116480316.1">
    <property type="nucleotide sequence ID" value="NZ_QEKV01000007.1"/>
</dbReference>
<keyword evidence="3" id="KW-1185">Reference proteome</keyword>
<dbReference type="PROSITE" id="PS51707">
    <property type="entry name" value="CYTH"/>
    <property type="match status" value="1"/>
</dbReference>
<evidence type="ECO:0000259" key="1">
    <source>
        <dbReference type="PROSITE" id="PS51707"/>
    </source>
</evidence>
<comment type="caution">
    <text evidence="2">The sequence shown here is derived from an EMBL/GenBank/DDBJ whole genome shotgun (WGS) entry which is preliminary data.</text>
</comment>
<protein>
    <submittedName>
        <fullName evidence="2">Adenylate cyclase class 2</fullName>
    </submittedName>
</protein>
<dbReference type="AlphaFoldDB" id="A0A2U1E244"/>
<reference evidence="2 3" key="1">
    <citation type="submission" date="2018-04" db="EMBL/GenBank/DDBJ databases">
        <title>Genomic Encyclopedia of Type Strains, Phase IV (KMG-IV): sequencing the most valuable type-strain genomes for metagenomic binning, comparative biology and taxonomic classification.</title>
        <authorList>
            <person name="Goeker M."/>
        </authorList>
    </citation>
    <scope>NUCLEOTIDE SEQUENCE [LARGE SCALE GENOMIC DNA]</scope>
    <source>
        <strain evidence="2 3">DSM 20705</strain>
    </source>
</reference>
<accession>A0A2U1E244</accession>
<evidence type="ECO:0000313" key="2">
    <source>
        <dbReference type="EMBL" id="PVY94034.1"/>
    </source>
</evidence>
<organism evidence="2 3">
    <name type="scientific">Ezakiella coagulans</name>
    <dbReference type="NCBI Taxonomy" id="46507"/>
    <lineage>
        <taxon>Bacteria</taxon>
        <taxon>Bacillati</taxon>
        <taxon>Bacillota</taxon>
        <taxon>Tissierellia</taxon>
        <taxon>Ezakiella</taxon>
    </lineage>
</organism>
<proteinExistence type="predicted"/>